<dbReference type="PANTHER" id="PTHR31170">
    <property type="entry name" value="BNAC04G53230D PROTEIN"/>
    <property type="match status" value="1"/>
</dbReference>
<dbReference type="PANTHER" id="PTHR31170:SF20">
    <property type="entry name" value="DUF247 DOMAIN PROTEIN"/>
    <property type="match status" value="1"/>
</dbReference>
<dbReference type="OrthoDB" id="1378449at2759"/>
<dbReference type="OMA" id="ESHECLE"/>
<keyword evidence="1" id="KW-0812">Transmembrane</keyword>
<dbReference type="Pfam" id="PF03140">
    <property type="entry name" value="DUF247"/>
    <property type="match status" value="1"/>
</dbReference>
<dbReference type="STRING" id="74649.A0A2P6RDG7"/>
<evidence type="ECO:0000256" key="1">
    <source>
        <dbReference type="SAM" id="Phobius"/>
    </source>
</evidence>
<organism evidence="2 3">
    <name type="scientific">Rosa chinensis</name>
    <name type="common">China rose</name>
    <dbReference type="NCBI Taxonomy" id="74649"/>
    <lineage>
        <taxon>Eukaryota</taxon>
        <taxon>Viridiplantae</taxon>
        <taxon>Streptophyta</taxon>
        <taxon>Embryophyta</taxon>
        <taxon>Tracheophyta</taxon>
        <taxon>Spermatophyta</taxon>
        <taxon>Magnoliopsida</taxon>
        <taxon>eudicotyledons</taxon>
        <taxon>Gunneridae</taxon>
        <taxon>Pentapetalae</taxon>
        <taxon>rosids</taxon>
        <taxon>fabids</taxon>
        <taxon>Rosales</taxon>
        <taxon>Rosaceae</taxon>
        <taxon>Rosoideae</taxon>
        <taxon>Rosoideae incertae sedis</taxon>
        <taxon>Rosa</taxon>
    </lineage>
</organism>
<gene>
    <name evidence="2" type="ORF">RchiOBHm_Chr3g0479631</name>
</gene>
<dbReference type="InterPro" id="IPR004158">
    <property type="entry name" value="DUF247_pln"/>
</dbReference>
<feature type="transmembrane region" description="Helical" evidence="1">
    <location>
        <begin position="499"/>
        <end position="520"/>
    </location>
</feature>
<dbReference type="Proteomes" id="UP000238479">
    <property type="component" value="Chromosome 3"/>
</dbReference>
<keyword evidence="1" id="KW-0472">Membrane</keyword>
<sequence length="529" mass="61687">MILGHSLLSFGKLRSMADGIDQELVDFESLHETVSIGSFIHKQPESEISFTQKMYRKKLKWTTEIEEKLHNVRPWNLGIYRVPNRLRQVNEDAYSPHVVSIGPFHRHKPNLVAMREHKLRYALYFFKQAQEIAQKRALSFSFGSRESSECMREWATAIYDSDAEVRGSYAEDMSNIDQEELAEIMLVDGCFILELFIRFYLYVHGKLEGPESDPILESAWMIADLRHDLSLLENQIPLFIIHDLYDAISGHQILVDNDLPPPHGLALHFFQPVSLKAIIVTEWRHEHKHLLDILHKFYFLPTKTTDLSMRLNMELIPEEQRLRAVQKNKVWGFNYCASELLESGVEFGIGSSQDQLLDITFREGVIRIPPLFIDETTSSLLRNLIAYEQCSLSSTHGVTSYACLMKSLIDSSRDSNLLQEKGITKYHHWIGGEDEYLTQIFRSILDEVVVKEFHFRTLCDEVNEYCTSWFHLRKLKVFLRVRIQRYRKLLFSTYFSSPWSFISFMAALTILLLTSLQTYYSIHTARNIN</sequence>
<accession>A0A2P6RDG7</accession>
<name>A0A2P6RDG7_ROSCH</name>
<reference evidence="2 3" key="1">
    <citation type="journal article" date="2018" name="Nat. Genet.">
        <title>The Rosa genome provides new insights in the design of modern roses.</title>
        <authorList>
            <person name="Bendahmane M."/>
        </authorList>
    </citation>
    <scope>NUCLEOTIDE SEQUENCE [LARGE SCALE GENOMIC DNA]</scope>
    <source>
        <strain evidence="3">cv. Old Blush</strain>
    </source>
</reference>
<keyword evidence="1" id="KW-1133">Transmembrane helix</keyword>
<protein>
    <recommendedName>
        <fullName evidence="4">DUF247 domain protein</fullName>
    </recommendedName>
</protein>
<evidence type="ECO:0008006" key="4">
    <source>
        <dbReference type="Google" id="ProtNLM"/>
    </source>
</evidence>
<evidence type="ECO:0000313" key="2">
    <source>
        <dbReference type="EMBL" id="PRQ44471.1"/>
    </source>
</evidence>
<dbReference type="EMBL" id="PDCK01000041">
    <property type="protein sequence ID" value="PRQ44471.1"/>
    <property type="molecule type" value="Genomic_DNA"/>
</dbReference>
<dbReference type="AlphaFoldDB" id="A0A2P6RDG7"/>
<dbReference type="Gramene" id="PRQ44471">
    <property type="protein sequence ID" value="PRQ44471"/>
    <property type="gene ID" value="RchiOBHm_Chr3g0479631"/>
</dbReference>
<evidence type="ECO:0000313" key="3">
    <source>
        <dbReference type="Proteomes" id="UP000238479"/>
    </source>
</evidence>
<comment type="caution">
    <text evidence="2">The sequence shown here is derived from an EMBL/GenBank/DDBJ whole genome shotgun (WGS) entry which is preliminary data.</text>
</comment>
<proteinExistence type="predicted"/>
<keyword evidence="3" id="KW-1185">Reference proteome</keyword>